<dbReference type="AlphaFoldDB" id="A0A1V2QYE1"/>
<organism evidence="2 3">
    <name type="scientific">Pectobacterium actinidiae</name>
    <dbReference type="NCBI Taxonomy" id="1507808"/>
    <lineage>
        <taxon>Bacteria</taxon>
        <taxon>Pseudomonadati</taxon>
        <taxon>Pseudomonadota</taxon>
        <taxon>Gammaproteobacteria</taxon>
        <taxon>Enterobacterales</taxon>
        <taxon>Pectobacteriaceae</taxon>
        <taxon>Pectobacterium</taxon>
    </lineage>
</organism>
<protein>
    <submittedName>
        <fullName evidence="2">IS5 family transposase</fullName>
    </submittedName>
</protein>
<dbReference type="InterPro" id="IPR025668">
    <property type="entry name" value="Tnp_DDE_dom"/>
</dbReference>
<name>A0A1V2QYE1_9GAMM</name>
<accession>A0A1V2QYE1</accession>
<dbReference type="NCBIfam" id="NF033579">
    <property type="entry name" value="transpos_IS5_2"/>
    <property type="match status" value="1"/>
</dbReference>
<dbReference type="PANTHER" id="PTHR34631">
    <property type="match status" value="1"/>
</dbReference>
<dbReference type="OrthoDB" id="6382212at2"/>
<dbReference type="InterPro" id="IPR053172">
    <property type="entry name" value="Tn903_transposase"/>
</dbReference>
<dbReference type="EMBL" id="MPUJ01000030">
    <property type="protein sequence ID" value="ONK01186.1"/>
    <property type="molecule type" value="Genomic_DNA"/>
</dbReference>
<dbReference type="Proteomes" id="UP000189286">
    <property type="component" value="Unassembled WGS sequence"/>
</dbReference>
<sequence length="308" mass="34482">MAKQKFKITNWKTYNHALRQRGSLTVWVSDDATAAWYDKAQPKRRGRPLRYTDTAITTALMLKSVFGLTLRALQGFIDSVFLMTGVSLRCPDYTSISKRAQNVDINIKTPTRGEIALLVIDSTGLKVFGEGEWKVKKHGAEKRRVWRKLHLAADAATHEIVCADLSLSGVTDAQTLPGLIGQTQRKIKEAVADGAYDVRYCHDSLKRKKIRPVIPPRSGATYWPLAHYPERNQAVAYQRLSGSNEKWKEKVGYHIRSVAETAMSRIKKVCGGRLTLRNYDAQVGEAMALVKALNLMTLLGMPNSVRIA</sequence>
<evidence type="ECO:0000259" key="1">
    <source>
        <dbReference type="Pfam" id="PF13737"/>
    </source>
</evidence>
<dbReference type="RefSeq" id="WP_039359936.1">
    <property type="nucleotide sequence ID" value="NZ_JRMH01000001.1"/>
</dbReference>
<comment type="caution">
    <text evidence="2">The sequence shown here is derived from an EMBL/GenBank/DDBJ whole genome shotgun (WGS) entry which is preliminary data.</text>
</comment>
<feature type="domain" description="Transposase DDE" evidence="1">
    <location>
        <begin position="20"/>
        <end position="130"/>
    </location>
</feature>
<dbReference type="InterPro" id="IPR053520">
    <property type="entry name" value="Transposase_Tn903"/>
</dbReference>
<evidence type="ECO:0000313" key="3">
    <source>
        <dbReference type="Proteomes" id="UP000189286"/>
    </source>
</evidence>
<gene>
    <name evidence="2" type="ORF">BSK71_21185</name>
</gene>
<reference evidence="3" key="1">
    <citation type="submission" date="2016-11" db="EMBL/GenBank/DDBJ databases">
        <authorList>
            <person name="Panda P."/>
            <person name="Visnovsky S."/>
            <person name="Pitman A."/>
        </authorList>
    </citation>
    <scope>NUCLEOTIDE SEQUENCE [LARGE SCALE GENOMIC DNA]</scope>
    <source>
        <strain evidence="3">ICMP 9972</strain>
    </source>
</reference>
<evidence type="ECO:0000313" key="2">
    <source>
        <dbReference type="EMBL" id="ONK01186.1"/>
    </source>
</evidence>
<dbReference type="Pfam" id="PF13737">
    <property type="entry name" value="DDE_Tnp_1_5"/>
    <property type="match status" value="1"/>
</dbReference>
<proteinExistence type="predicted"/>
<dbReference type="PANTHER" id="PTHR34631:SF3">
    <property type="entry name" value="ISSOD12 TRANSPOSASE TNPA_ISSOD12"/>
    <property type="match status" value="1"/>
</dbReference>